<evidence type="ECO:0000313" key="2">
    <source>
        <dbReference type="Proteomes" id="UP001220658"/>
    </source>
</evidence>
<accession>A0AAW6FV17</accession>
<reference evidence="1" key="1">
    <citation type="submission" date="2023-01" db="EMBL/GenBank/DDBJ databases">
        <title>Human gut microbiome strain richness.</title>
        <authorList>
            <person name="Chen-Liaw A."/>
        </authorList>
    </citation>
    <scope>NUCLEOTIDE SEQUENCE</scope>
    <source>
        <strain evidence="1">D55st1_G4_D55t1_190419</strain>
    </source>
</reference>
<sequence>MKELEKRMQEELFDVEVQYCDSGDCLHDCLQSNNTCNAVTTSLW</sequence>
<dbReference type="AlphaFoldDB" id="A0AAW6FV17"/>
<evidence type="ECO:0000313" key="1">
    <source>
        <dbReference type="EMBL" id="MDC0829305.1"/>
    </source>
</evidence>
<name>A0AAW6FV17_9FIRM</name>
<gene>
    <name evidence="1" type="ORF">POG00_11430</name>
</gene>
<dbReference type="Proteomes" id="UP001220658">
    <property type="component" value="Unassembled WGS sequence"/>
</dbReference>
<proteinExistence type="predicted"/>
<protein>
    <recommendedName>
        <fullName evidence="3">Lantibiotic</fullName>
    </recommendedName>
</protein>
<dbReference type="EMBL" id="JAQNCK010000051">
    <property type="protein sequence ID" value="MDC0829305.1"/>
    <property type="molecule type" value="Genomic_DNA"/>
</dbReference>
<organism evidence="1 2">
    <name type="scientific">Faecalitalea cylindroides</name>
    <dbReference type="NCBI Taxonomy" id="39483"/>
    <lineage>
        <taxon>Bacteria</taxon>
        <taxon>Bacillati</taxon>
        <taxon>Bacillota</taxon>
        <taxon>Erysipelotrichia</taxon>
        <taxon>Erysipelotrichales</taxon>
        <taxon>Erysipelotrichaceae</taxon>
        <taxon>Faecalitalea</taxon>
    </lineage>
</organism>
<comment type="caution">
    <text evidence="1">The sequence shown here is derived from an EMBL/GenBank/DDBJ whole genome shotgun (WGS) entry which is preliminary data.</text>
</comment>
<dbReference type="RefSeq" id="WP_267471842.1">
    <property type="nucleotide sequence ID" value="NZ_JADMUL010000051.1"/>
</dbReference>
<evidence type="ECO:0008006" key="3">
    <source>
        <dbReference type="Google" id="ProtNLM"/>
    </source>
</evidence>